<accession>A0A388KN69</accession>
<protein>
    <submittedName>
        <fullName evidence="2">Uncharacterized protein</fullName>
    </submittedName>
</protein>
<proteinExistence type="predicted"/>
<dbReference type="EMBL" id="BFEA01000147">
    <property type="protein sequence ID" value="GBG71475.1"/>
    <property type="molecule type" value="Genomic_DNA"/>
</dbReference>
<gene>
    <name evidence="2" type="ORF">CBR_g8892</name>
</gene>
<evidence type="ECO:0000256" key="1">
    <source>
        <dbReference type="SAM" id="MobiDB-lite"/>
    </source>
</evidence>
<evidence type="ECO:0000313" key="3">
    <source>
        <dbReference type="Proteomes" id="UP000265515"/>
    </source>
</evidence>
<evidence type="ECO:0000313" key="2">
    <source>
        <dbReference type="EMBL" id="GBG71475.1"/>
    </source>
</evidence>
<sequence length="97" mass="10443">MGNTAARQRRSRGRDLEAGVPGGAVRPDASVATTGRPTSGRIEPTARVTVRAPKVTPTATIRSLLNLKKHMLKLVPDETRTGTYRLSFSIDTAKACR</sequence>
<keyword evidence="3" id="KW-1185">Reference proteome</keyword>
<dbReference type="Gramene" id="GBG71475">
    <property type="protein sequence ID" value="GBG71475"/>
    <property type="gene ID" value="CBR_g8892"/>
</dbReference>
<dbReference type="Proteomes" id="UP000265515">
    <property type="component" value="Unassembled WGS sequence"/>
</dbReference>
<dbReference type="AlphaFoldDB" id="A0A388KN69"/>
<name>A0A388KN69_CHABU</name>
<reference evidence="2 3" key="1">
    <citation type="journal article" date="2018" name="Cell">
        <title>The Chara Genome: Secondary Complexity and Implications for Plant Terrestrialization.</title>
        <authorList>
            <person name="Nishiyama T."/>
            <person name="Sakayama H."/>
            <person name="Vries J.D."/>
            <person name="Buschmann H."/>
            <person name="Saint-Marcoux D."/>
            <person name="Ullrich K.K."/>
            <person name="Haas F.B."/>
            <person name="Vanderstraeten L."/>
            <person name="Becker D."/>
            <person name="Lang D."/>
            <person name="Vosolsobe S."/>
            <person name="Rombauts S."/>
            <person name="Wilhelmsson P.K.I."/>
            <person name="Janitza P."/>
            <person name="Kern R."/>
            <person name="Heyl A."/>
            <person name="Rumpler F."/>
            <person name="Villalobos L.I.A.C."/>
            <person name="Clay J.M."/>
            <person name="Skokan R."/>
            <person name="Toyoda A."/>
            <person name="Suzuki Y."/>
            <person name="Kagoshima H."/>
            <person name="Schijlen E."/>
            <person name="Tajeshwar N."/>
            <person name="Catarino B."/>
            <person name="Hetherington A.J."/>
            <person name="Saltykova A."/>
            <person name="Bonnot C."/>
            <person name="Breuninger H."/>
            <person name="Symeonidi A."/>
            <person name="Radhakrishnan G.V."/>
            <person name="Van Nieuwerburgh F."/>
            <person name="Deforce D."/>
            <person name="Chang C."/>
            <person name="Karol K.G."/>
            <person name="Hedrich R."/>
            <person name="Ulvskov P."/>
            <person name="Glockner G."/>
            <person name="Delwiche C.F."/>
            <person name="Petrasek J."/>
            <person name="Van de Peer Y."/>
            <person name="Friml J."/>
            <person name="Beilby M."/>
            <person name="Dolan L."/>
            <person name="Kohara Y."/>
            <person name="Sugano S."/>
            <person name="Fujiyama A."/>
            <person name="Delaux P.-M."/>
            <person name="Quint M."/>
            <person name="TheiBen G."/>
            <person name="Hagemann M."/>
            <person name="Harholt J."/>
            <person name="Dunand C."/>
            <person name="Zachgo S."/>
            <person name="Langdale J."/>
            <person name="Maumus F."/>
            <person name="Straeten D.V.D."/>
            <person name="Gould S.B."/>
            <person name="Rensing S.A."/>
        </authorList>
    </citation>
    <scope>NUCLEOTIDE SEQUENCE [LARGE SCALE GENOMIC DNA]</scope>
    <source>
        <strain evidence="2 3">S276</strain>
    </source>
</reference>
<feature type="region of interest" description="Disordered" evidence="1">
    <location>
        <begin position="1"/>
        <end position="41"/>
    </location>
</feature>
<organism evidence="2 3">
    <name type="scientific">Chara braunii</name>
    <name type="common">Braun's stonewort</name>
    <dbReference type="NCBI Taxonomy" id="69332"/>
    <lineage>
        <taxon>Eukaryota</taxon>
        <taxon>Viridiplantae</taxon>
        <taxon>Streptophyta</taxon>
        <taxon>Charophyceae</taxon>
        <taxon>Charales</taxon>
        <taxon>Characeae</taxon>
        <taxon>Chara</taxon>
    </lineage>
</organism>
<comment type="caution">
    <text evidence="2">The sequence shown here is derived from an EMBL/GenBank/DDBJ whole genome shotgun (WGS) entry which is preliminary data.</text>
</comment>